<protein>
    <recommendedName>
        <fullName evidence="9">tRNA-specific adenosine deaminase 1</fullName>
        <ecNumber evidence="8">3.5.4.34</ecNumber>
    </recommendedName>
    <alternativeName>
        <fullName evidence="10">tRNA-specific adenosine-37 deaminase</fullName>
    </alternativeName>
</protein>
<evidence type="ECO:0000256" key="4">
    <source>
        <dbReference type="ARBA" id="ARBA00022833"/>
    </source>
</evidence>
<evidence type="ECO:0000256" key="8">
    <source>
        <dbReference type="ARBA" id="ARBA00038940"/>
    </source>
</evidence>
<dbReference type="GeneID" id="25266143"/>
<evidence type="ECO:0000313" key="14">
    <source>
        <dbReference type="EMBL" id="KDN40029.1"/>
    </source>
</evidence>
<comment type="similarity">
    <text evidence="7">Belongs to the ADAT1 family.</text>
</comment>
<organism evidence="14 15">
    <name type="scientific">Tilletiaria anomala (strain ATCC 24038 / CBS 436.72 / UBC 951)</name>
    <dbReference type="NCBI Taxonomy" id="1037660"/>
    <lineage>
        <taxon>Eukaryota</taxon>
        <taxon>Fungi</taxon>
        <taxon>Dikarya</taxon>
        <taxon>Basidiomycota</taxon>
        <taxon>Ustilaginomycotina</taxon>
        <taxon>Exobasidiomycetes</taxon>
        <taxon>Georgefischeriales</taxon>
        <taxon>Tilletiariaceae</taxon>
        <taxon>Tilletiaria</taxon>
    </lineage>
</organism>
<keyword evidence="3" id="KW-0378">Hydrolase</keyword>
<keyword evidence="15" id="KW-1185">Reference proteome</keyword>
<proteinExistence type="inferred from homology"/>
<keyword evidence="2" id="KW-0479">Metal-binding</keyword>
<dbReference type="HOGENOM" id="CLU_005382_5_0_1"/>
<dbReference type="InParanoid" id="A0A066VMN4"/>
<dbReference type="STRING" id="1037660.A0A066VMN4"/>
<dbReference type="OrthoDB" id="10268011at2759"/>
<dbReference type="InterPro" id="IPR002466">
    <property type="entry name" value="A_deamin"/>
</dbReference>
<evidence type="ECO:0000256" key="3">
    <source>
        <dbReference type="ARBA" id="ARBA00022801"/>
    </source>
</evidence>
<evidence type="ECO:0000256" key="6">
    <source>
        <dbReference type="ARBA" id="ARBA00037784"/>
    </source>
</evidence>
<feature type="compositionally biased region" description="Low complexity" evidence="12">
    <location>
        <begin position="464"/>
        <end position="474"/>
    </location>
</feature>
<dbReference type="Proteomes" id="UP000027361">
    <property type="component" value="Unassembled WGS sequence"/>
</dbReference>
<dbReference type="PROSITE" id="PS50141">
    <property type="entry name" value="A_DEAMIN_EDITASE"/>
    <property type="match status" value="1"/>
</dbReference>
<dbReference type="SMART" id="SM00552">
    <property type="entry name" value="ADEAMc"/>
    <property type="match status" value="1"/>
</dbReference>
<evidence type="ECO:0000256" key="7">
    <source>
        <dbReference type="ARBA" id="ARBA00038326"/>
    </source>
</evidence>
<feature type="region of interest" description="Disordered" evidence="12">
    <location>
        <begin position="463"/>
        <end position="486"/>
    </location>
</feature>
<dbReference type="GO" id="GO:0043829">
    <property type="term" value="F:tRNA-specific adenosine-37 deaminase activity"/>
    <property type="evidence" value="ECO:0007669"/>
    <property type="project" value="UniProtKB-EC"/>
</dbReference>
<evidence type="ECO:0000256" key="10">
    <source>
        <dbReference type="ARBA" id="ARBA00041760"/>
    </source>
</evidence>
<keyword evidence="1" id="KW-0819">tRNA processing</keyword>
<evidence type="ECO:0000256" key="2">
    <source>
        <dbReference type="ARBA" id="ARBA00022723"/>
    </source>
</evidence>
<evidence type="ECO:0000256" key="5">
    <source>
        <dbReference type="ARBA" id="ARBA00037026"/>
    </source>
</evidence>
<dbReference type="GO" id="GO:0046872">
    <property type="term" value="F:metal ion binding"/>
    <property type="evidence" value="ECO:0007669"/>
    <property type="project" value="UniProtKB-KW"/>
</dbReference>
<dbReference type="PANTHER" id="PTHR46516">
    <property type="entry name" value="TRNA-SPECIFIC ADENOSINE DEAMINASE 1"/>
    <property type="match status" value="1"/>
</dbReference>
<evidence type="ECO:0000256" key="11">
    <source>
        <dbReference type="ARBA" id="ARBA00047635"/>
    </source>
</evidence>
<comment type="cofactor">
    <cofactor evidence="5">
        <name>1D-myo-inositol hexakisphosphate</name>
        <dbReference type="ChEBI" id="CHEBI:58130"/>
    </cofactor>
</comment>
<accession>A0A066VMN4</accession>
<evidence type="ECO:0000259" key="13">
    <source>
        <dbReference type="PROSITE" id="PS50141"/>
    </source>
</evidence>
<sequence length="600" mass="63518">MDNVDVTPTPPNTVPNTTGDEIAQLCLQAYASLPPRSGKPVQDAQQRRWTVLAGIVLSYTPVPVAATSPPPLQQLQHRVLVLASGVKCLPYEALSRHGDLVQDHHAEVLARRGLRRWLLQRLVKECGSGCSAAGASARADPGRADIDLPLPVFLPADRGMVTNVDEAGPGQHTGWRLNPAYSLHMYVSRAPCGDASSSLLLAEGENEAVQAHNLHDAKLNEDEALRGRRGLALRGRVRTKPGRADAPASISMSCSDKLALWSVAGLQGSLLSRFIIEPVRLSSITVGCDGVRASASTEDSNGRWAADAPRLRTDVERALSERVQSLVLSALASGHPGCSPLLVHVTHLPFEDGRDAAIASTAAPAALTNNDHRTTPGAVVVPPLVLPSADSFCLVDGVPVDKINGVGIKMGASLGRATGRTSGGASLPLPSNKLSKLCKREWWRHVAHGSACLQRSACGRSGAQEEQQQQQQPEQEQEQKPRASRHQTYFDAKHDLRAPGIAQYRQAKACARGFCLSDAPDVLALDARVAAFLRSARVAPGDATATAPALLPPLVEGSEGPTAPIAPTNESRSNAPLAGWLSAGAILDGFTLEDDVHVPI</sequence>
<dbReference type="PANTHER" id="PTHR46516:SF1">
    <property type="entry name" value="TRNA-SPECIFIC ADENOSINE DEAMINASE 1"/>
    <property type="match status" value="1"/>
</dbReference>
<dbReference type="EC" id="3.5.4.34" evidence="8"/>
<dbReference type="RefSeq" id="XP_013241266.1">
    <property type="nucleotide sequence ID" value="XM_013385812.1"/>
</dbReference>
<comment type="catalytic activity">
    <reaction evidence="11">
        <text>adenosine(37) in tRNA(Ala) + H2O + H(+) = inosine(37) in tRNA(Ala) + NH4(+)</text>
        <dbReference type="Rhea" id="RHEA:50968"/>
        <dbReference type="Rhea" id="RHEA-COMP:12855"/>
        <dbReference type="Rhea" id="RHEA-COMP:12856"/>
        <dbReference type="ChEBI" id="CHEBI:15377"/>
        <dbReference type="ChEBI" id="CHEBI:15378"/>
        <dbReference type="ChEBI" id="CHEBI:28938"/>
        <dbReference type="ChEBI" id="CHEBI:74411"/>
        <dbReference type="ChEBI" id="CHEBI:82852"/>
        <dbReference type="EC" id="3.5.4.34"/>
    </reaction>
</comment>
<evidence type="ECO:0000256" key="9">
    <source>
        <dbReference type="ARBA" id="ARBA00040502"/>
    </source>
</evidence>
<comment type="function">
    <text evidence="6">Specifically deaminates adenosine-37 to inosine in tRNA-Ala.</text>
</comment>
<dbReference type="GO" id="GO:0008033">
    <property type="term" value="P:tRNA processing"/>
    <property type="evidence" value="ECO:0007669"/>
    <property type="project" value="UniProtKB-KW"/>
</dbReference>
<feature type="domain" description="A to I editase" evidence="13">
    <location>
        <begin position="81"/>
        <end position="336"/>
    </location>
</feature>
<evidence type="ECO:0000256" key="12">
    <source>
        <dbReference type="SAM" id="MobiDB-lite"/>
    </source>
</evidence>
<dbReference type="GO" id="GO:0003723">
    <property type="term" value="F:RNA binding"/>
    <property type="evidence" value="ECO:0007669"/>
    <property type="project" value="InterPro"/>
</dbReference>
<dbReference type="EMBL" id="JMSN01000096">
    <property type="protein sequence ID" value="KDN40029.1"/>
    <property type="molecule type" value="Genomic_DNA"/>
</dbReference>
<keyword evidence="4" id="KW-0862">Zinc</keyword>
<evidence type="ECO:0000313" key="15">
    <source>
        <dbReference type="Proteomes" id="UP000027361"/>
    </source>
</evidence>
<reference evidence="14 15" key="1">
    <citation type="submission" date="2014-05" db="EMBL/GenBank/DDBJ databases">
        <title>Draft genome sequence of a rare smut relative, Tilletiaria anomala UBC 951.</title>
        <authorList>
            <consortium name="DOE Joint Genome Institute"/>
            <person name="Toome M."/>
            <person name="Kuo A."/>
            <person name="Henrissat B."/>
            <person name="Lipzen A."/>
            <person name="Tritt A."/>
            <person name="Yoshinaga Y."/>
            <person name="Zane M."/>
            <person name="Barry K."/>
            <person name="Grigoriev I.V."/>
            <person name="Spatafora J.W."/>
            <person name="Aimea M.C."/>
        </authorList>
    </citation>
    <scope>NUCLEOTIDE SEQUENCE [LARGE SCALE GENOMIC DNA]</scope>
    <source>
        <strain evidence="14 15">UBC 951</strain>
    </source>
</reference>
<evidence type="ECO:0000256" key="1">
    <source>
        <dbReference type="ARBA" id="ARBA00022694"/>
    </source>
</evidence>
<name>A0A066VMN4_TILAU</name>
<gene>
    <name evidence="14" type="ORF">K437DRAFT_270104</name>
</gene>
<dbReference type="Pfam" id="PF02137">
    <property type="entry name" value="A_deamin"/>
    <property type="match status" value="2"/>
</dbReference>
<comment type="caution">
    <text evidence="14">The sequence shown here is derived from an EMBL/GenBank/DDBJ whole genome shotgun (WGS) entry which is preliminary data.</text>
</comment>
<dbReference type="AlphaFoldDB" id="A0A066VMN4"/>